<sequence length="109" mass="12597">MASKIKLIKEVFRYKDFIKRMPDLVRMVKRISKGEYKPKIRSFILPALAILYVLSPIDIIPDWIPVIGAMDDIAVLSLAIPALIRELEKFLIWEKERNSGIKTIEVNSD</sequence>
<keyword evidence="2" id="KW-0812">Transmembrane</keyword>
<accession>A0A845PWC8</accession>
<reference evidence="6 7" key="1">
    <citation type="submission" date="2019-11" db="EMBL/GenBank/DDBJ databases">
        <title>Characterization of Elizabethkingia argenteiflava sp. nov., isolated from inner surface of Soybean Pods.</title>
        <authorList>
            <person name="Mo S."/>
        </authorList>
    </citation>
    <scope>NUCLEOTIDE SEQUENCE [LARGE SCALE GENOMIC DNA]</scope>
    <source>
        <strain evidence="6 7">YB22</strain>
    </source>
</reference>
<dbReference type="Pfam" id="PF06803">
    <property type="entry name" value="DUF1232"/>
    <property type="match status" value="1"/>
</dbReference>
<dbReference type="InterPro" id="IPR010652">
    <property type="entry name" value="DUF1232"/>
</dbReference>
<evidence type="ECO:0000313" key="7">
    <source>
        <dbReference type="Proteomes" id="UP000553459"/>
    </source>
</evidence>
<gene>
    <name evidence="6" type="ORF">GNY06_03050</name>
</gene>
<dbReference type="GO" id="GO:0012505">
    <property type="term" value="C:endomembrane system"/>
    <property type="evidence" value="ECO:0007669"/>
    <property type="project" value="UniProtKB-SubCell"/>
</dbReference>
<evidence type="ECO:0000256" key="3">
    <source>
        <dbReference type="ARBA" id="ARBA00022989"/>
    </source>
</evidence>
<dbReference type="Proteomes" id="UP000553459">
    <property type="component" value="Unassembled WGS sequence"/>
</dbReference>
<keyword evidence="3" id="KW-1133">Transmembrane helix</keyword>
<comment type="caution">
    <text evidence="6">The sequence shown here is derived from an EMBL/GenBank/DDBJ whole genome shotgun (WGS) entry which is preliminary data.</text>
</comment>
<evidence type="ECO:0000256" key="2">
    <source>
        <dbReference type="ARBA" id="ARBA00022692"/>
    </source>
</evidence>
<proteinExistence type="predicted"/>
<comment type="subcellular location">
    <subcellularLocation>
        <location evidence="1">Endomembrane system</location>
        <topology evidence="1">Multi-pass membrane protein</topology>
    </subcellularLocation>
</comment>
<protein>
    <submittedName>
        <fullName evidence="6">DUF1232 domain-containing protein</fullName>
    </submittedName>
</protein>
<feature type="domain" description="DUF1232" evidence="5">
    <location>
        <begin position="45"/>
        <end position="78"/>
    </location>
</feature>
<keyword evidence="4" id="KW-0472">Membrane</keyword>
<dbReference type="RefSeq" id="WP_166518758.1">
    <property type="nucleotide sequence ID" value="NZ_JAAABJ010000296.1"/>
</dbReference>
<keyword evidence="7" id="KW-1185">Reference proteome</keyword>
<evidence type="ECO:0000259" key="5">
    <source>
        <dbReference type="Pfam" id="PF06803"/>
    </source>
</evidence>
<name>A0A845PWC8_9FLAO</name>
<evidence type="ECO:0000256" key="4">
    <source>
        <dbReference type="ARBA" id="ARBA00023136"/>
    </source>
</evidence>
<dbReference type="EMBL" id="JAAABJ010000296">
    <property type="protein sequence ID" value="NAW50410.1"/>
    <property type="molecule type" value="Genomic_DNA"/>
</dbReference>
<evidence type="ECO:0000256" key="1">
    <source>
        <dbReference type="ARBA" id="ARBA00004127"/>
    </source>
</evidence>
<organism evidence="6 7">
    <name type="scientific">Elizabethkingia argenteiflava</name>
    <dbReference type="NCBI Taxonomy" id="2681556"/>
    <lineage>
        <taxon>Bacteria</taxon>
        <taxon>Pseudomonadati</taxon>
        <taxon>Bacteroidota</taxon>
        <taxon>Flavobacteriia</taxon>
        <taxon>Flavobacteriales</taxon>
        <taxon>Weeksellaceae</taxon>
        <taxon>Elizabethkingia</taxon>
    </lineage>
</organism>
<dbReference type="AlphaFoldDB" id="A0A845PWC8"/>
<evidence type="ECO:0000313" key="6">
    <source>
        <dbReference type="EMBL" id="NAW50410.1"/>
    </source>
</evidence>